<comment type="caution">
    <text evidence="1">The sequence shown here is derived from an EMBL/GenBank/DDBJ whole genome shotgun (WGS) entry which is preliminary data.</text>
</comment>
<dbReference type="EMBL" id="JAUNQW010000046">
    <property type="protein sequence ID" value="MDO5457969.1"/>
    <property type="molecule type" value="Genomic_DNA"/>
</dbReference>
<accession>A0AA43UDH3</accession>
<dbReference type="Proteomes" id="UP001171751">
    <property type="component" value="Unassembled WGS sequence"/>
</dbReference>
<gene>
    <name evidence="1" type="ORF">Q4F26_06435</name>
</gene>
<dbReference type="AlphaFoldDB" id="A0AA43UDH3"/>
<feature type="non-terminal residue" evidence="1">
    <location>
        <position position="1"/>
    </location>
</feature>
<proteinExistence type="predicted"/>
<dbReference type="Gene3D" id="3.20.20.30">
    <property type="entry name" value="Luciferase-like domain"/>
    <property type="match status" value="1"/>
</dbReference>
<evidence type="ECO:0008006" key="3">
    <source>
        <dbReference type="Google" id="ProtNLM"/>
    </source>
</evidence>
<evidence type="ECO:0000313" key="2">
    <source>
        <dbReference type="Proteomes" id="UP001171751"/>
    </source>
</evidence>
<reference evidence="1" key="1">
    <citation type="submission" date="2023-07" db="EMBL/GenBank/DDBJ databases">
        <title>Between Cages and Wild: Unraveling the Impact of Captivity on Animal Microbiomes and Antimicrobial Resistance.</title>
        <authorList>
            <person name="Schmartz G.P."/>
            <person name="Rehner J."/>
            <person name="Schuff M.J."/>
            <person name="Becker S.L."/>
            <person name="Kravczyk M."/>
            <person name="Gurevich A."/>
            <person name="Francke R."/>
            <person name="Mueller R."/>
            <person name="Keller V."/>
            <person name="Keller A."/>
        </authorList>
    </citation>
    <scope>NUCLEOTIDE SEQUENCE</scope>
    <source>
        <strain evidence="1">S39M_St_73</strain>
    </source>
</reference>
<dbReference type="InterPro" id="IPR036661">
    <property type="entry name" value="Luciferase-like_sf"/>
</dbReference>
<sequence>EAFPYFHEGMILTNGSGMPKRTFAQAKHPESILNIGDPDFLIEKLLYQHERLGFQRYIGQLDFGGVPFEKQMEMIDILGSKVAPALRKYTRK</sequence>
<dbReference type="SUPFAM" id="SSF51679">
    <property type="entry name" value="Bacterial luciferase-like"/>
    <property type="match status" value="1"/>
</dbReference>
<dbReference type="GO" id="GO:0016705">
    <property type="term" value="F:oxidoreductase activity, acting on paired donors, with incorporation or reduction of molecular oxygen"/>
    <property type="evidence" value="ECO:0007669"/>
    <property type="project" value="InterPro"/>
</dbReference>
<name>A0AA43UDH3_9LACT</name>
<keyword evidence="2" id="KW-1185">Reference proteome</keyword>
<evidence type="ECO:0000313" key="1">
    <source>
        <dbReference type="EMBL" id="MDO5457969.1"/>
    </source>
</evidence>
<organism evidence="1 2">
    <name type="scientific">Atopococcus tabaci</name>
    <dbReference type="NCBI Taxonomy" id="269774"/>
    <lineage>
        <taxon>Bacteria</taxon>
        <taxon>Bacillati</taxon>
        <taxon>Bacillota</taxon>
        <taxon>Bacilli</taxon>
        <taxon>Lactobacillales</taxon>
        <taxon>Carnobacteriaceae</taxon>
        <taxon>Atopococcus</taxon>
    </lineage>
</organism>
<protein>
    <recommendedName>
        <fullName evidence="3">LLM class flavin-dependent oxidoreductase</fullName>
    </recommendedName>
</protein>